<name>A0A8J3VEX3_9ACTN</name>
<comment type="caution">
    <text evidence="1">The sequence shown here is derived from an EMBL/GenBank/DDBJ whole genome shotgun (WGS) entry which is preliminary data.</text>
</comment>
<dbReference type="AlphaFoldDB" id="A0A8J3VEX3"/>
<proteinExistence type="predicted"/>
<protein>
    <submittedName>
        <fullName evidence="1">Uncharacterized protein</fullName>
    </submittedName>
</protein>
<dbReference type="RefSeq" id="WP_203907556.1">
    <property type="nucleotide sequence ID" value="NZ_BONY01000008.1"/>
</dbReference>
<evidence type="ECO:0000313" key="1">
    <source>
        <dbReference type="EMBL" id="GIH03657.1"/>
    </source>
</evidence>
<sequence length="50" mass="5634">MFTKLLRRLTATGPTEFCDECAQVCTSACRAEAHYSRIREQAAANVPFIR</sequence>
<evidence type="ECO:0000313" key="2">
    <source>
        <dbReference type="Proteomes" id="UP000612899"/>
    </source>
</evidence>
<dbReference type="EMBL" id="BONY01000008">
    <property type="protein sequence ID" value="GIH03657.1"/>
    <property type="molecule type" value="Genomic_DNA"/>
</dbReference>
<accession>A0A8J3VEX3</accession>
<dbReference type="Proteomes" id="UP000612899">
    <property type="component" value="Unassembled WGS sequence"/>
</dbReference>
<reference evidence="1" key="1">
    <citation type="submission" date="2021-01" db="EMBL/GenBank/DDBJ databases">
        <title>Whole genome shotgun sequence of Rhizocola hellebori NBRC 109834.</title>
        <authorList>
            <person name="Komaki H."/>
            <person name="Tamura T."/>
        </authorList>
    </citation>
    <scope>NUCLEOTIDE SEQUENCE</scope>
    <source>
        <strain evidence="1">NBRC 109834</strain>
    </source>
</reference>
<keyword evidence="2" id="KW-1185">Reference proteome</keyword>
<organism evidence="1 2">
    <name type="scientific">Rhizocola hellebori</name>
    <dbReference type="NCBI Taxonomy" id="1392758"/>
    <lineage>
        <taxon>Bacteria</taxon>
        <taxon>Bacillati</taxon>
        <taxon>Actinomycetota</taxon>
        <taxon>Actinomycetes</taxon>
        <taxon>Micromonosporales</taxon>
        <taxon>Micromonosporaceae</taxon>
        <taxon>Rhizocola</taxon>
    </lineage>
</organism>
<gene>
    <name evidence="1" type="ORF">Rhe02_17240</name>
</gene>